<evidence type="ECO:0000313" key="1">
    <source>
        <dbReference type="EMBL" id="KAJ2764726.1"/>
    </source>
</evidence>
<accession>A0ACC1JPI0</accession>
<dbReference type="Proteomes" id="UP001140066">
    <property type="component" value="Unassembled WGS sequence"/>
</dbReference>
<comment type="caution">
    <text evidence="1">The sequence shown here is derived from an EMBL/GenBank/DDBJ whole genome shotgun (WGS) entry which is preliminary data.</text>
</comment>
<proteinExistence type="predicted"/>
<protein>
    <submittedName>
        <fullName evidence="1">Uncharacterized protein</fullName>
    </submittedName>
</protein>
<keyword evidence="2" id="KW-1185">Reference proteome</keyword>
<organism evidence="1 2">
    <name type="scientific">Coemansia linderi</name>
    <dbReference type="NCBI Taxonomy" id="2663919"/>
    <lineage>
        <taxon>Eukaryota</taxon>
        <taxon>Fungi</taxon>
        <taxon>Fungi incertae sedis</taxon>
        <taxon>Zoopagomycota</taxon>
        <taxon>Kickxellomycotina</taxon>
        <taxon>Kickxellomycetes</taxon>
        <taxon>Kickxellales</taxon>
        <taxon>Kickxellaceae</taxon>
        <taxon>Coemansia</taxon>
    </lineage>
</organism>
<gene>
    <name evidence="1" type="ORF">GGI18_006373</name>
</gene>
<feature type="non-terminal residue" evidence="1">
    <location>
        <position position="86"/>
    </location>
</feature>
<reference evidence="1" key="1">
    <citation type="submission" date="2022-07" db="EMBL/GenBank/DDBJ databases">
        <title>Phylogenomic reconstructions and comparative analyses of Kickxellomycotina fungi.</title>
        <authorList>
            <person name="Reynolds N.K."/>
            <person name="Stajich J.E."/>
            <person name="Barry K."/>
            <person name="Grigoriev I.V."/>
            <person name="Crous P."/>
            <person name="Smith M.E."/>
        </authorList>
    </citation>
    <scope>NUCLEOTIDE SEQUENCE</scope>
    <source>
        <strain evidence="1">BCRC 34191</strain>
    </source>
</reference>
<evidence type="ECO:0000313" key="2">
    <source>
        <dbReference type="Proteomes" id="UP001140066"/>
    </source>
</evidence>
<sequence>MASLAVAVTVGIKDRVINAATQPTRNLTNPCSNVDSDETEHSVQGWHHLLVNVVLAVDPELGSLEQLVWPHNLVDKPRISPTTDNN</sequence>
<name>A0ACC1JPI0_9FUNG</name>
<dbReference type="EMBL" id="JANBUK010004195">
    <property type="protein sequence ID" value="KAJ2764726.1"/>
    <property type="molecule type" value="Genomic_DNA"/>
</dbReference>